<dbReference type="FunFam" id="3.30.565.10:FF:000109">
    <property type="entry name" value="Related to MLH1-DNA mismatch repair protein"/>
    <property type="match status" value="1"/>
</dbReference>
<comment type="subcellular location">
    <subcellularLocation>
        <location evidence="1">Nucleus</location>
    </subcellularLocation>
</comment>
<dbReference type="Proteomes" id="UP000054097">
    <property type="component" value="Unassembled WGS sequence"/>
</dbReference>
<evidence type="ECO:0000259" key="7">
    <source>
        <dbReference type="SMART" id="SM01340"/>
    </source>
</evidence>
<dbReference type="STRING" id="933852.A0A0C3BQZ2"/>
<evidence type="ECO:0000256" key="4">
    <source>
        <dbReference type="ARBA" id="ARBA00023204"/>
    </source>
</evidence>
<evidence type="ECO:0000256" key="6">
    <source>
        <dbReference type="SAM" id="MobiDB-lite"/>
    </source>
</evidence>
<dbReference type="EMBL" id="KN824277">
    <property type="protein sequence ID" value="KIM34509.1"/>
    <property type="molecule type" value="Genomic_DNA"/>
</dbReference>
<keyword evidence="4" id="KW-0234">DNA repair</keyword>
<dbReference type="GO" id="GO:0005524">
    <property type="term" value="F:ATP binding"/>
    <property type="evidence" value="ECO:0007669"/>
    <property type="project" value="InterPro"/>
</dbReference>
<feature type="region of interest" description="Disordered" evidence="6">
    <location>
        <begin position="368"/>
        <end position="399"/>
    </location>
</feature>
<dbReference type="PROSITE" id="PS00058">
    <property type="entry name" value="DNA_MISMATCH_REPAIR_1"/>
    <property type="match status" value="1"/>
</dbReference>
<dbReference type="Pfam" id="PF01119">
    <property type="entry name" value="DNA_mis_repair"/>
    <property type="match status" value="1"/>
</dbReference>
<keyword evidence="9" id="KW-1185">Reference proteome</keyword>
<dbReference type="AlphaFoldDB" id="A0A0C3BQZ2"/>
<dbReference type="SUPFAM" id="SSF55874">
    <property type="entry name" value="ATPase domain of HSP90 chaperone/DNA topoisomerase II/histidine kinase"/>
    <property type="match status" value="1"/>
</dbReference>
<reference evidence="8 9" key="1">
    <citation type="submission" date="2014-04" db="EMBL/GenBank/DDBJ databases">
        <authorList>
            <consortium name="DOE Joint Genome Institute"/>
            <person name="Kuo A."/>
            <person name="Zuccaro A."/>
            <person name="Kohler A."/>
            <person name="Nagy L.G."/>
            <person name="Floudas D."/>
            <person name="Copeland A."/>
            <person name="Barry K.W."/>
            <person name="Cichocki N."/>
            <person name="Veneault-Fourrey C."/>
            <person name="LaButti K."/>
            <person name="Lindquist E.A."/>
            <person name="Lipzen A."/>
            <person name="Lundell T."/>
            <person name="Morin E."/>
            <person name="Murat C."/>
            <person name="Sun H."/>
            <person name="Tunlid A."/>
            <person name="Henrissat B."/>
            <person name="Grigoriev I.V."/>
            <person name="Hibbett D.S."/>
            <person name="Martin F."/>
            <person name="Nordberg H.P."/>
            <person name="Cantor M.N."/>
            <person name="Hua S.X."/>
        </authorList>
    </citation>
    <scope>NUCLEOTIDE SEQUENCE [LARGE SCALE GENOMIC DNA]</scope>
    <source>
        <strain evidence="8 9">MAFF 305830</strain>
    </source>
</reference>
<dbReference type="InterPro" id="IPR032189">
    <property type="entry name" value="Mlh1_C"/>
</dbReference>
<dbReference type="GO" id="GO:0006298">
    <property type="term" value="P:mismatch repair"/>
    <property type="evidence" value="ECO:0007669"/>
    <property type="project" value="InterPro"/>
</dbReference>
<dbReference type="GO" id="GO:0061982">
    <property type="term" value="P:meiosis I cell cycle process"/>
    <property type="evidence" value="ECO:0007669"/>
    <property type="project" value="UniProtKB-ARBA"/>
</dbReference>
<dbReference type="GO" id="GO:0016887">
    <property type="term" value="F:ATP hydrolysis activity"/>
    <property type="evidence" value="ECO:0007669"/>
    <property type="project" value="InterPro"/>
</dbReference>
<dbReference type="GO" id="GO:0032389">
    <property type="term" value="C:MutLalpha complex"/>
    <property type="evidence" value="ECO:0007669"/>
    <property type="project" value="TreeGrafter"/>
</dbReference>
<evidence type="ECO:0000256" key="2">
    <source>
        <dbReference type="ARBA" id="ARBA00006082"/>
    </source>
</evidence>
<dbReference type="InterPro" id="IPR014762">
    <property type="entry name" value="DNA_mismatch_repair_CS"/>
</dbReference>
<gene>
    <name evidence="8" type="ORF">M408DRAFT_13970</name>
</gene>
<name>A0A0C3BQZ2_SERVB</name>
<dbReference type="GO" id="GO:0140664">
    <property type="term" value="F:ATP-dependent DNA damage sensor activity"/>
    <property type="evidence" value="ECO:0007669"/>
    <property type="project" value="InterPro"/>
</dbReference>
<dbReference type="Gene3D" id="3.30.230.10">
    <property type="match status" value="1"/>
</dbReference>
<accession>A0A0C3BQZ2</accession>
<sequence length="701" mass="78443">MATEILPATIRRLEESLINRIAAGEIIHRPASALKELLENALDAGATSIKVTVKDGGLKLLQIQDNGSGIRKADLPILCERFTTSKLSTFQDISSLTTYGFRGEALASISHVAHLSVVTKTRSESCAWRACYADGVLTPPKPGQTADPKPCAGNDGTLLTVEDLFYNTPTRLAALRSGADEYKRILDVVTHYAVHNSSISFQCKKVHFILVGQAQADVTTPGGSSVVQTVGLLYGNTLSKDLITVTVDKTKVTESLWRADALISNANHQSKKLVLLLFINNRLVDSSRVRRAVEGVYAGILPKGASPFVYLSLLLDPKDVDPNVHPTKKEVHFLNEEAIIECISDHMQSALVKQSSSRTFETQTLLTGGAVDTSASKRPTKRRKLDDEPEEEATQDGTKKVYSQYKVRTSLQDRTLDSWMPVVQSDPSKEDAVPLSRIKEIKETACRLTSISELRAEVLENRHTALCEILENHTFVGIADYPRCLSLLQHEVKLYLVNHAALAEEFFYQIALRQFGNFHRIKLEPAPPLRELIKLAVAADETFPNSTMDLETSTTAIYEILMARSEMLDEYFAVKLDEDGFVREIPLLLRDYKPNLDKLPLFLMRLGPQVDWLSEKGCFETTLRELAFFYTPDMPAFLFPKQTSDEGKQEMTIAEKASRWQIQHIFFPAMRKYLVPPKALLERDVVQVANLPDLYRVFERC</sequence>
<keyword evidence="3" id="KW-0227">DNA damage</keyword>
<dbReference type="InterPro" id="IPR020568">
    <property type="entry name" value="Ribosomal_Su5_D2-typ_SF"/>
</dbReference>
<evidence type="ECO:0000256" key="1">
    <source>
        <dbReference type="ARBA" id="ARBA00004123"/>
    </source>
</evidence>
<dbReference type="OrthoDB" id="10263226at2759"/>
<evidence type="ECO:0000313" key="8">
    <source>
        <dbReference type="EMBL" id="KIM34509.1"/>
    </source>
</evidence>
<protein>
    <recommendedName>
        <fullName evidence="7">DNA mismatch repair protein S5 domain-containing protein</fullName>
    </recommendedName>
</protein>
<comment type="similarity">
    <text evidence="2">Belongs to the DNA mismatch repair MutL/HexB family.</text>
</comment>
<dbReference type="Pfam" id="PF13589">
    <property type="entry name" value="HATPase_c_3"/>
    <property type="match status" value="1"/>
</dbReference>
<proteinExistence type="inferred from homology"/>
<dbReference type="InterPro" id="IPR013507">
    <property type="entry name" value="DNA_mismatch_S5_2-like"/>
</dbReference>
<dbReference type="InterPro" id="IPR002099">
    <property type="entry name" value="MutL/Mlh/PMS"/>
</dbReference>
<feature type="domain" description="DNA mismatch repair protein S5" evidence="7">
    <location>
        <begin position="230"/>
        <end position="352"/>
    </location>
</feature>
<dbReference type="InterPro" id="IPR038973">
    <property type="entry name" value="MutL/Mlh/Pms-like"/>
</dbReference>
<dbReference type="InterPro" id="IPR036890">
    <property type="entry name" value="HATPase_C_sf"/>
</dbReference>
<dbReference type="Pfam" id="PF16413">
    <property type="entry name" value="Mlh1_C"/>
    <property type="match status" value="1"/>
</dbReference>
<dbReference type="CDD" id="cd16926">
    <property type="entry name" value="HATPase_MutL-MLH-PMS-like"/>
    <property type="match status" value="1"/>
</dbReference>
<evidence type="ECO:0000313" key="9">
    <source>
        <dbReference type="Proteomes" id="UP000054097"/>
    </source>
</evidence>
<dbReference type="InterPro" id="IPR014721">
    <property type="entry name" value="Ribsml_uS5_D2-typ_fold_subgr"/>
</dbReference>
<dbReference type="HOGENOM" id="CLU_004131_2_0_1"/>
<keyword evidence="5" id="KW-0539">Nucleus</keyword>
<dbReference type="Gene3D" id="3.30.565.10">
    <property type="entry name" value="Histidine kinase-like ATPase, C-terminal domain"/>
    <property type="match status" value="1"/>
</dbReference>
<dbReference type="PANTHER" id="PTHR10073">
    <property type="entry name" value="DNA MISMATCH REPAIR PROTEIN MLH, PMS, MUTL"/>
    <property type="match status" value="1"/>
</dbReference>
<evidence type="ECO:0000256" key="3">
    <source>
        <dbReference type="ARBA" id="ARBA00022763"/>
    </source>
</evidence>
<dbReference type="SUPFAM" id="SSF54211">
    <property type="entry name" value="Ribosomal protein S5 domain 2-like"/>
    <property type="match status" value="1"/>
</dbReference>
<dbReference type="GO" id="GO:0030983">
    <property type="term" value="F:mismatched DNA binding"/>
    <property type="evidence" value="ECO:0007669"/>
    <property type="project" value="InterPro"/>
</dbReference>
<reference evidence="9" key="2">
    <citation type="submission" date="2015-01" db="EMBL/GenBank/DDBJ databases">
        <title>Evolutionary Origins and Diversification of the Mycorrhizal Mutualists.</title>
        <authorList>
            <consortium name="DOE Joint Genome Institute"/>
            <consortium name="Mycorrhizal Genomics Consortium"/>
            <person name="Kohler A."/>
            <person name="Kuo A."/>
            <person name="Nagy L.G."/>
            <person name="Floudas D."/>
            <person name="Copeland A."/>
            <person name="Barry K.W."/>
            <person name="Cichocki N."/>
            <person name="Veneault-Fourrey C."/>
            <person name="LaButti K."/>
            <person name="Lindquist E.A."/>
            <person name="Lipzen A."/>
            <person name="Lundell T."/>
            <person name="Morin E."/>
            <person name="Murat C."/>
            <person name="Riley R."/>
            <person name="Ohm R."/>
            <person name="Sun H."/>
            <person name="Tunlid A."/>
            <person name="Henrissat B."/>
            <person name="Grigoriev I.V."/>
            <person name="Hibbett D.S."/>
            <person name="Martin F."/>
        </authorList>
    </citation>
    <scope>NUCLEOTIDE SEQUENCE [LARGE SCALE GENOMIC DNA]</scope>
    <source>
        <strain evidence="9">MAFF 305830</strain>
    </source>
</reference>
<dbReference type="PANTHER" id="PTHR10073:SF12">
    <property type="entry name" value="DNA MISMATCH REPAIR PROTEIN MLH1"/>
    <property type="match status" value="1"/>
</dbReference>
<dbReference type="SMART" id="SM01340">
    <property type="entry name" value="DNA_mis_repair"/>
    <property type="match status" value="1"/>
</dbReference>
<organism evidence="8 9">
    <name type="scientific">Serendipita vermifera MAFF 305830</name>
    <dbReference type="NCBI Taxonomy" id="933852"/>
    <lineage>
        <taxon>Eukaryota</taxon>
        <taxon>Fungi</taxon>
        <taxon>Dikarya</taxon>
        <taxon>Basidiomycota</taxon>
        <taxon>Agaricomycotina</taxon>
        <taxon>Agaricomycetes</taxon>
        <taxon>Sebacinales</taxon>
        <taxon>Serendipitaceae</taxon>
        <taxon>Serendipita</taxon>
    </lineage>
</organism>
<dbReference type="FunFam" id="3.30.230.10:FF:000014">
    <property type="entry name" value="DNA mismatch repair protein Mlh1"/>
    <property type="match status" value="1"/>
</dbReference>
<evidence type="ECO:0000256" key="5">
    <source>
        <dbReference type="ARBA" id="ARBA00023242"/>
    </source>
</evidence>
<dbReference type="NCBIfam" id="TIGR00585">
    <property type="entry name" value="mutl"/>
    <property type="match status" value="1"/>
</dbReference>